<reference evidence="1" key="1">
    <citation type="submission" date="2012-01" db="EMBL/GenBank/DDBJ databases">
        <authorList>
            <person name="Summers A.O."/>
            <person name="Wireman J."/>
        </authorList>
    </citation>
    <scope>NUCLEOTIDE SEQUENCE</scope>
    <source>
        <strain evidence="1">96A-29192</strain>
        <plasmid evidence="1">p96A29192-65</plasmid>
    </source>
</reference>
<protein>
    <submittedName>
        <fullName evidence="1">Uncharacterized protein</fullName>
    </submittedName>
</protein>
<geneLocation type="plasmid" evidence="1">
    <name>p96A29192-65</name>
</geneLocation>
<name>I3VZR5_9ENTR</name>
<organism evidence="1">
    <name type="scientific">Salmonella sp. 96A-29192</name>
    <dbReference type="NCBI Taxonomy" id="1179814"/>
    <lineage>
        <taxon>Bacteria</taxon>
        <taxon>Pseudomonadati</taxon>
        <taxon>Pseudomonadota</taxon>
        <taxon>Gammaproteobacteria</taxon>
        <taxon>Enterobacterales</taxon>
        <taxon>Enterobacteriaceae</taxon>
        <taxon>Salmonella</taxon>
    </lineage>
</organism>
<dbReference type="AlphaFoldDB" id="I3VZR5"/>
<accession>I3VZR5</accession>
<keyword evidence="1" id="KW-0614">Plasmid</keyword>
<evidence type="ECO:0000313" key="1">
    <source>
        <dbReference type="EMBL" id="AFK88842.1"/>
    </source>
</evidence>
<proteinExistence type="predicted"/>
<sequence length="39" mass="4693">MDRRDCMCLFILTLISHLITGQESWMVYLNHISLTVQFY</sequence>
<dbReference type="EMBL" id="JQ418521">
    <property type="protein sequence ID" value="AFK88842.1"/>
    <property type="molecule type" value="Genomic_DNA"/>
</dbReference>